<sequence>MKPVTLRPQLRVEVHSPGQESTSSEEDHSVTVWDECDCSKSSQDSDHGDISSKSQVRAEVPG</sequence>
<evidence type="ECO:0000256" key="1">
    <source>
        <dbReference type="SAM" id="MobiDB-lite"/>
    </source>
</evidence>
<accession>A0A5B7D2P0</accession>
<proteinExistence type="predicted"/>
<dbReference type="Proteomes" id="UP000324222">
    <property type="component" value="Unassembled WGS sequence"/>
</dbReference>
<feature type="region of interest" description="Disordered" evidence="1">
    <location>
        <begin position="1"/>
        <end position="62"/>
    </location>
</feature>
<evidence type="ECO:0000313" key="2">
    <source>
        <dbReference type="EMBL" id="MPC15950.1"/>
    </source>
</evidence>
<organism evidence="2 3">
    <name type="scientific">Portunus trituberculatus</name>
    <name type="common">Swimming crab</name>
    <name type="synonym">Neptunus trituberculatus</name>
    <dbReference type="NCBI Taxonomy" id="210409"/>
    <lineage>
        <taxon>Eukaryota</taxon>
        <taxon>Metazoa</taxon>
        <taxon>Ecdysozoa</taxon>
        <taxon>Arthropoda</taxon>
        <taxon>Crustacea</taxon>
        <taxon>Multicrustacea</taxon>
        <taxon>Malacostraca</taxon>
        <taxon>Eumalacostraca</taxon>
        <taxon>Eucarida</taxon>
        <taxon>Decapoda</taxon>
        <taxon>Pleocyemata</taxon>
        <taxon>Brachyura</taxon>
        <taxon>Eubrachyura</taxon>
        <taxon>Portunoidea</taxon>
        <taxon>Portunidae</taxon>
        <taxon>Portuninae</taxon>
        <taxon>Portunus</taxon>
    </lineage>
</organism>
<keyword evidence="3" id="KW-1185">Reference proteome</keyword>
<comment type="caution">
    <text evidence="2">The sequence shown here is derived from an EMBL/GenBank/DDBJ whole genome shotgun (WGS) entry which is preliminary data.</text>
</comment>
<name>A0A5B7D2P0_PORTR</name>
<protein>
    <submittedName>
        <fullName evidence="2">Uncharacterized protein</fullName>
    </submittedName>
</protein>
<reference evidence="2 3" key="1">
    <citation type="submission" date="2019-05" db="EMBL/GenBank/DDBJ databases">
        <title>Another draft genome of Portunus trituberculatus and its Hox gene families provides insights of decapod evolution.</title>
        <authorList>
            <person name="Jeong J.-H."/>
            <person name="Song I."/>
            <person name="Kim S."/>
            <person name="Choi T."/>
            <person name="Kim D."/>
            <person name="Ryu S."/>
            <person name="Kim W."/>
        </authorList>
    </citation>
    <scope>NUCLEOTIDE SEQUENCE [LARGE SCALE GENOMIC DNA]</scope>
    <source>
        <tissue evidence="2">Muscle</tissue>
    </source>
</reference>
<gene>
    <name evidence="2" type="ORF">E2C01_008755</name>
</gene>
<dbReference type="AlphaFoldDB" id="A0A5B7D2P0"/>
<evidence type="ECO:0000313" key="3">
    <source>
        <dbReference type="Proteomes" id="UP000324222"/>
    </source>
</evidence>
<dbReference type="EMBL" id="VSRR010000466">
    <property type="protein sequence ID" value="MPC15950.1"/>
    <property type="molecule type" value="Genomic_DNA"/>
</dbReference>